<evidence type="ECO:0000313" key="4">
    <source>
        <dbReference type="Proteomes" id="UP000029278"/>
    </source>
</evidence>
<comment type="caution">
    <text evidence="2">The sequence shown here is derived from an EMBL/GenBank/DDBJ whole genome shotgun (WGS) entry which is preliminary data.</text>
</comment>
<dbReference type="PATRIC" id="fig|44252.3.peg.644"/>
<dbReference type="AlphaFoldDB" id="A0A090ZM87"/>
<evidence type="ECO:0000259" key="1">
    <source>
        <dbReference type="Pfam" id="PF13524"/>
    </source>
</evidence>
<dbReference type="RefSeq" id="WP_036620349.1">
    <property type="nucleotide sequence ID" value="NZ_BGML01000010.1"/>
</dbReference>
<dbReference type="GeneID" id="77011856"/>
<dbReference type="GO" id="GO:0016740">
    <property type="term" value="F:transferase activity"/>
    <property type="evidence" value="ECO:0007669"/>
    <property type="project" value="UniProtKB-KW"/>
</dbReference>
<reference evidence="2 4" key="1">
    <citation type="submission" date="2014-04" db="EMBL/GenBank/DDBJ databases">
        <authorList>
            <person name="Bishop-Lilly K.A."/>
            <person name="Broomall S.M."/>
            <person name="Chain P.S."/>
            <person name="Chertkov O."/>
            <person name="Coyne S.R."/>
            <person name="Daligault H.E."/>
            <person name="Davenport K.W."/>
            <person name="Erkkila T."/>
            <person name="Frey K.G."/>
            <person name="Gibbons H.S."/>
            <person name="Gu W."/>
            <person name="Jaissle J."/>
            <person name="Johnson S.L."/>
            <person name="Koroleva G.I."/>
            <person name="Ladner J.T."/>
            <person name="Lo C.-C."/>
            <person name="Minogue T.D."/>
            <person name="Munk C."/>
            <person name="Palacios G.F."/>
            <person name="Redden C.L."/>
            <person name="Rosenzweig C.N."/>
            <person name="Scholz M.B."/>
            <person name="Teshima H."/>
            <person name="Xu Y."/>
        </authorList>
    </citation>
    <scope>NUCLEOTIDE SEQUENCE [LARGE SCALE GENOMIC DNA]</scope>
    <source>
        <strain evidence="2 4">8244</strain>
    </source>
</reference>
<keyword evidence="3" id="KW-0808">Transferase</keyword>
<protein>
    <submittedName>
        <fullName evidence="3">Glycosyltransferase</fullName>
    </submittedName>
</protein>
<accession>A0A090ZM87</accession>
<keyword evidence="4" id="KW-1185">Reference proteome</keyword>
<evidence type="ECO:0000313" key="2">
    <source>
        <dbReference type="EMBL" id="KFN11370.1"/>
    </source>
</evidence>
<dbReference type="SUPFAM" id="SSF53756">
    <property type="entry name" value="UDP-Glycosyltransferase/glycogen phosphorylase"/>
    <property type="match status" value="1"/>
</dbReference>
<dbReference type="Proteomes" id="UP000029278">
    <property type="component" value="Unassembled WGS sequence"/>
</dbReference>
<dbReference type="InterPro" id="IPR055259">
    <property type="entry name" value="YkvP/CgeB_Glyco_trans-like"/>
</dbReference>
<proteinExistence type="predicted"/>
<evidence type="ECO:0000313" key="5">
    <source>
        <dbReference type="Proteomes" id="UP000442469"/>
    </source>
</evidence>
<evidence type="ECO:0000313" key="3">
    <source>
        <dbReference type="EMBL" id="MUG22131.1"/>
    </source>
</evidence>
<dbReference type="EMBL" id="JMQA01000010">
    <property type="protein sequence ID" value="KFN11370.1"/>
    <property type="molecule type" value="Genomic_DNA"/>
</dbReference>
<name>A0A090ZM87_PAEMA</name>
<dbReference type="EMBL" id="WNZZ01000003">
    <property type="protein sequence ID" value="MUG22131.1"/>
    <property type="molecule type" value="Genomic_DNA"/>
</dbReference>
<sequence>MLTVQSPESVIFAPVSNPADPAQLGRSSGLQDGYHEGYLRGRASVIMQRERPPFAVRNAKVVYVASGKGFPYAPIDEAITATLRTLVTEVIVFEPGQLLPDLANALRPDLVLVLDGMEMPTEQIDAVRAMGIATAVWFTDDPYYTDMTVELSSHYDFVFTLERNCIDLYRSAGCSRVHYLPFAAHTEHYRPTLTPSPIRRNLSFIGSAYWNRVTYLQPVIGDLMNYGLVINGIWWDRLPEYAQYADRIELDKWMGPVETAEAYSGTKIVLNLHRSPFEESVNNNTAGVQAVSPNPRTFEISACGTLQLVDARDDLALFYEPGKEIETFSSPQEMLDKIHFYLNHEKERREIALNALERTYRDHTYANRLDEMLRHIFG</sequence>
<dbReference type="Pfam" id="PF13524">
    <property type="entry name" value="Glyco_trans_1_2"/>
    <property type="match status" value="1"/>
</dbReference>
<dbReference type="HOGENOM" id="CLU_033615_0_0_9"/>
<dbReference type="OrthoDB" id="110463at2"/>
<feature type="domain" description="Spore protein YkvP/CgeB glycosyl transferase-like" evidence="1">
    <location>
        <begin position="225"/>
        <end position="373"/>
    </location>
</feature>
<dbReference type="Proteomes" id="UP000442469">
    <property type="component" value="Unassembled WGS sequence"/>
</dbReference>
<organism evidence="2 4">
    <name type="scientific">Paenibacillus macerans</name>
    <name type="common">Bacillus macerans</name>
    <dbReference type="NCBI Taxonomy" id="44252"/>
    <lineage>
        <taxon>Bacteria</taxon>
        <taxon>Bacillati</taxon>
        <taxon>Bacillota</taxon>
        <taxon>Bacilli</taxon>
        <taxon>Bacillales</taxon>
        <taxon>Paenibacillaceae</taxon>
        <taxon>Paenibacillus</taxon>
    </lineage>
</organism>
<reference evidence="3 5" key="2">
    <citation type="submission" date="2019-11" db="EMBL/GenBank/DDBJ databases">
        <title>Draft genome sequences of five Paenibacillus species of dairy origin.</title>
        <authorList>
            <person name="Olajide A.M."/>
            <person name="Chen S."/>
            <person name="Lapointe G."/>
        </authorList>
    </citation>
    <scope>NUCLEOTIDE SEQUENCE [LARGE SCALE GENOMIC DNA]</scope>
    <source>
        <strain evidence="3 5">3CT49</strain>
    </source>
</reference>
<gene>
    <name evidence="2" type="ORF">DJ90_6117</name>
    <name evidence="3" type="ORF">GNQ08_06775</name>
</gene>
<dbReference type="STRING" id="44252.DJ90_6117"/>